<protein>
    <recommendedName>
        <fullName evidence="3">NmrA-like domain-containing protein</fullName>
    </recommendedName>
</protein>
<comment type="caution">
    <text evidence="1">The sequence shown here is derived from an EMBL/GenBank/DDBJ whole genome shotgun (WGS) entry which is preliminary data.</text>
</comment>
<gene>
    <name evidence="1" type="ORF">N0V93_002268</name>
</gene>
<dbReference type="OrthoDB" id="419598at2759"/>
<evidence type="ECO:0008006" key="3">
    <source>
        <dbReference type="Google" id="ProtNLM"/>
    </source>
</evidence>
<accession>A0A9W8YWE2</accession>
<organism evidence="1 2">
    <name type="scientific">Gnomoniopsis smithogilvyi</name>
    <dbReference type="NCBI Taxonomy" id="1191159"/>
    <lineage>
        <taxon>Eukaryota</taxon>
        <taxon>Fungi</taxon>
        <taxon>Dikarya</taxon>
        <taxon>Ascomycota</taxon>
        <taxon>Pezizomycotina</taxon>
        <taxon>Sordariomycetes</taxon>
        <taxon>Sordariomycetidae</taxon>
        <taxon>Diaporthales</taxon>
        <taxon>Gnomoniaceae</taxon>
        <taxon>Gnomoniopsis</taxon>
    </lineage>
</organism>
<evidence type="ECO:0000313" key="1">
    <source>
        <dbReference type="EMBL" id="KAJ4393061.1"/>
    </source>
</evidence>
<dbReference type="InterPro" id="IPR051604">
    <property type="entry name" value="Ergot_Alk_Oxidoreductase"/>
</dbReference>
<dbReference type="InterPro" id="IPR036291">
    <property type="entry name" value="NAD(P)-bd_dom_sf"/>
</dbReference>
<dbReference type="PANTHER" id="PTHR43162">
    <property type="match status" value="1"/>
</dbReference>
<dbReference type="SUPFAM" id="SSF51735">
    <property type="entry name" value="NAD(P)-binding Rossmann-fold domains"/>
    <property type="match status" value="1"/>
</dbReference>
<name>A0A9W8YWE2_9PEZI</name>
<dbReference type="Gene3D" id="3.40.50.720">
    <property type="entry name" value="NAD(P)-binding Rossmann-like Domain"/>
    <property type="match status" value="1"/>
</dbReference>
<dbReference type="EMBL" id="JAPEVB010000002">
    <property type="protein sequence ID" value="KAJ4393061.1"/>
    <property type="molecule type" value="Genomic_DNA"/>
</dbReference>
<evidence type="ECO:0000313" key="2">
    <source>
        <dbReference type="Proteomes" id="UP001140453"/>
    </source>
</evidence>
<sequence>MSSRKYDNVIVFGPTGTVGGITALEASKRGAKVWLAMHLTDPASVTKVAQESGAKAAYIYLIHSADMRSSLQALRDGGIEYVVFLSSYTVTGNLRQHTKENWIPWVHAQVEIALEEIGFPHVTALRPAYFASNFYKNYLDRSVKPPKISYIYADAVADLIAPEDIGAVGGAVLVERPQDGKEVIVQCGPQLLTLEQGLELIKKITGRKDLETKPMPKDEYIQDLVDRGLPPPLVHYLADAAEKQRRAQDLYPKSIYEPAVAVTKKYAGKDPMRFEEYIERHKAEWQAV</sequence>
<dbReference type="Proteomes" id="UP001140453">
    <property type="component" value="Unassembled WGS sequence"/>
</dbReference>
<reference evidence="1" key="1">
    <citation type="submission" date="2022-10" db="EMBL/GenBank/DDBJ databases">
        <title>Tapping the CABI collections for fungal endophytes: first genome assemblies for Collariella, Neodidymelliopsis, Ascochyta clinopodiicola, Didymella pomorum, Didymosphaeria variabile, Neocosmospora piperis and Neocucurbitaria cava.</title>
        <authorList>
            <person name="Hill R."/>
        </authorList>
    </citation>
    <scope>NUCLEOTIDE SEQUENCE</scope>
    <source>
        <strain evidence="1">IMI 355082</strain>
    </source>
</reference>
<proteinExistence type="predicted"/>
<dbReference type="PANTHER" id="PTHR43162:SF1">
    <property type="entry name" value="PRESTALK A DIFFERENTIATION PROTEIN A"/>
    <property type="match status" value="1"/>
</dbReference>
<keyword evidence="2" id="KW-1185">Reference proteome</keyword>
<dbReference type="AlphaFoldDB" id="A0A9W8YWE2"/>